<dbReference type="PROSITE" id="PS51257">
    <property type="entry name" value="PROKAR_LIPOPROTEIN"/>
    <property type="match status" value="1"/>
</dbReference>
<evidence type="ECO:0000256" key="2">
    <source>
        <dbReference type="SAM" id="SignalP"/>
    </source>
</evidence>
<keyword evidence="4" id="KW-1185">Reference proteome</keyword>
<evidence type="ECO:0000313" key="4">
    <source>
        <dbReference type="Proteomes" id="UP001524478"/>
    </source>
</evidence>
<feature type="chain" id="PRO_5046900430" description="Lipoprotein" evidence="2">
    <location>
        <begin position="23"/>
        <end position="315"/>
    </location>
</feature>
<feature type="signal peptide" evidence="2">
    <location>
        <begin position="1"/>
        <end position="22"/>
    </location>
</feature>
<evidence type="ECO:0000256" key="1">
    <source>
        <dbReference type="SAM" id="MobiDB-lite"/>
    </source>
</evidence>
<gene>
    <name evidence="3" type="ORF">NE686_07785</name>
</gene>
<protein>
    <recommendedName>
        <fullName evidence="5">Lipoprotein</fullName>
    </recommendedName>
</protein>
<feature type="compositionally biased region" description="Low complexity" evidence="1">
    <location>
        <begin position="101"/>
        <end position="115"/>
    </location>
</feature>
<evidence type="ECO:0008006" key="5">
    <source>
        <dbReference type="Google" id="ProtNLM"/>
    </source>
</evidence>
<proteinExistence type="predicted"/>
<keyword evidence="2" id="KW-0732">Signal</keyword>
<dbReference type="Proteomes" id="UP001524478">
    <property type="component" value="Unassembled WGS sequence"/>
</dbReference>
<feature type="compositionally biased region" description="Basic and acidic residues" evidence="1">
    <location>
        <begin position="77"/>
        <end position="92"/>
    </location>
</feature>
<dbReference type="RefSeq" id="WP_256311056.1">
    <property type="nucleotide sequence ID" value="NZ_JANGAC010000004.1"/>
</dbReference>
<sequence length="315" mass="35717">MKKIKWYILFIVMIFTLSGCRAQRNQTVKFEKKDKSPKALGDISKGLQDILKETEKVESILEGTDYDVNKVELERTREEEKAKIEKTIEIKSEAGGAMGTQGNSDGNQGKSSGSQGSQGGQPGDQSQGAKSKEQKKPEGREEKLLSTWEQIDKKIEDTHKKWNEYEVEGVKKGVTLEKTEKFKESLNALTKSIEDRTVAGIYNYGSQSMSNLAPMFEIYKDEIWGEINKIKYSTYQSYLKALEGKDIEASNMLGNLEEETNKIRLKLEKNDSKIKMLDNINLAIIDMKNALNEKSIKLTKIKKDIIIKNLEQLGE</sequence>
<reference evidence="3 4" key="1">
    <citation type="submission" date="2022-06" db="EMBL/GenBank/DDBJ databases">
        <title>Isolation of gut microbiota from human fecal samples.</title>
        <authorList>
            <person name="Pamer E.G."/>
            <person name="Barat B."/>
            <person name="Waligurski E."/>
            <person name="Medina S."/>
            <person name="Paddock L."/>
            <person name="Mostad J."/>
        </authorList>
    </citation>
    <scope>NUCLEOTIDE SEQUENCE [LARGE SCALE GENOMIC DNA]</scope>
    <source>
        <strain evidence="3 4">DFI.7.95</strain>
    </source>
</reference>
<name>A0ABT1S925_9FIRM</name>
<evidence type="ECO:0000313" key="3">
    <source>
        <dbReference type="EMBL" id="MCQ4922978.1"/>
    </source>
</evidence>
<organism evidence="3 4">
    <name type="scientific">Tissierella carlieri</name>
    <dbReference type="NCBI Taxonomy" id="689904"/>
    <lineage>
        <taxon>Bacteria</taxon>
        <taxon>Bacillati</taxon>
        <taxon>Bacillota</taxon>
        <taxon>Tissierellia</taxon>
        <taxon>Tissierellales</taxon>
        <taxon>Tissierellaceae</taxon>
        <taxon>Tissierella</taxon>
    </lineage>
</organism>
<comment type="caution">
    <text evidence="3">The sequence shown here is derived from an EMBL/GenBank/DDBJ whole genome shotgun (WGS) entry which is preliminary data.</text>
</comment>
<feature type="compositionally biased region" description="Basic and acidic residues" evidence="1">
    <location>
        <begin position="130"/>
        <end position="147"/>
    </location>
</feature>
<dbReference type="EMBL" id="JANGAC010000004">
    <property type="protein sequence ID" value="MCQ4922978.1"/>
    <property type="molecule type" value="Genomic_DNA"/>
</dbReference>
<feature type="region of interest" description="Disordered" evidence="1">
    <location>
        <begin position="77"/>
        <end position="147"/>
    </location>
</feature>
<accession>A0ABT1S925</accession>